<name>A0A2I0VGE8_9ASPA</name>
<gene>
    <name evidence="2" type="ORF">MA16_Dca028372</name>
</gene>
<dbReference type="Proteomes" id="UP000233837">
    <property type="component" value="Unassembled WGS sequence"/>
</dbReference>
<organism evidence="2 3">
    <name type="scientific">Dendrobium catenatum</name>
    <dbReference type="NCBI Taxonomy" id="906689"/>
    <lineage>
        <taxon>Eukaryota</taxon>
        <taxon>Viridiplantae</taxon>
        <taxon>Streptophyta</taxon>
        <taxon>Embryophyta</taxon>
        <taxon>Tracheophyta</taxon>
        <taxon>Spermatophyta</taxon>
        <taxon>Magnoliopsida</taxon>
        <taxon>Liliopsida</taxon>
        <taxon>Asparagales</taxon>
        <taxon>Orchidaceae</taxon>
        <taxon>Epidendroideae</taxon>
        <taxon>Malaxideae</taxon>
        <taxon>Dendrobiinae</taxon>
        <taxon>Dendrobium</taxon>
    </lineage>
</organism>
<feature type="compositionally biased region" description="Basic and acidic residues" evidence="1">
    <location>
        <begin position="29"/>
        <end position="46"/>
    </location>
</feature>
<evidence type="ECO:0000256" key="1">
    <source>
        <dbReference type="SAM" id="MobiDB-lite"/>
    </source>
</evidence>
<evidence type="ECO:0000313" key="2">
    <source>
        <dbReference type="EMBL" id="PKU62490.1"/>
    </source>
</evidence>
<protein>
    <submittedName>
        <fullName evidence="2">Uncharacterized protein</fullName>
    </submittedName>
</protein>
<evidence type="ECO:0000313" key="3">
    <source>
        <dbReference type="Proteomes" id="UP000233837"/>
    </source>
</evidence>
<dbReference type="AlphaFoldDB" id="A0A2I0VGE8"/>
<feature type="region of interest" description="Disordered" evidence="1">
    <location>
        <begin position="21"/>
        <end position="61"/>
    </location>
</feature>
<reference evidence="2 3" key="2">
    <citation type="journal article" date="2017" name="Nature">
        <title>The Apostasia genome and the evolution of orchids.</title>
        <authorList>
            <person name="Zhang G.Q."/>
            <person name="Liu K.W."/>
            <person name="Li Z."/>
            <person name="Lohaus R."/>
            <person name="Hsiao Y.Y."/>
            <person name="Niu S.C."/>
            <person name="Wang J.Y."/>
            <person name="Lin Y.C."/>
            <person name="Xu Q."/>
            <person name="Chen L.J."/>
            <person name="Yoshida K."/>
            <person name="Fujiwara S."/>
            <person name="Wang Z.W."/>
            <person name="Zhang Y.Q."/>
            <person name="Mitsuda N."/>
            <person name="Wang M."/>
            <person name="Liu G.H."/>
            <person name="Pecoraro L."/>
            <person name="Huang H.X."/>
            <person name="Xiao X.J."/>
            <person name="Lin M."/>
            <person name="Wu X.Y."/>
            <person name="Wu W.L."/>
            <person name="Chen Y.Y."/>
            <person name="Chang S.B."/>
            <person name="Sakamoto S."/>
            <person name="Ohme-Takagi M."/>
            <person name="Yagi M."/>
            <person name="Zeng S.J."/>
            <person name="Shen C.Y."/>
            <person name="Yeh C.M."/>
            <person name="Luo Y.B."/>
            <person name="Tsai W.C."/>
            <person name="Van de Peer Y."/>
            <person name="Liu Z.J."/>
        </authorList>
    </citation>
    <scope>NUCLEOTIDE SEQUENCE [LARGE SCALE GENOMIC DNA]</scope>
    <source>
        <tissue evidence="2">The whole plant</tissue>
    </source>
</reference>
<dbReference type="EMBL" id="KZ504368">
    <property type="protein sequence ID" value="PKU62490.1"/>
    <property type="molecule type" value="Genomic_DNA"/>
</dbReference>
<keyword evidence="3" id="KW-1185">Reference proteome</keyword>
<proteinExistence type="predicted"/>
<accession>A0A2I0VGE8</accession>
<sequence length="201" mass="22415">MASFDPDLDDLLGEEDDYVGSVSMVETRGSNKEAEPGRRRLARDDDQQVAGSNSDESIMARGDEHIKDLENQLTTMMSQVREMQERFDKSEHDSLKIQQTAREIVEKVRKTESGPKPPESTPVIPPFLSEASPVAPTVPPVPSTLPQKDIKQLIDDQVREALAFFQGIASIPKGRPYPKEYDSVPYPKGFVPPTFKIFTGI</sequence>
<reference evidence="2 3" key="1">
    <citation type="journal article" date="2016" name="Sci. Rep.">
        <title>The Dendrobium catenatum Lindl. genome sequence provides insights into polysaccharide synthase, floral development and adaptive evolution.</title>
        <authorList>
            <person name="Zhang G.Q."/>
            <person name="Xu Q."/>
            <person name="Bian C."/>
            <person name="Tsai W.C."/>
            <person name="Yeh C.M."/>
            <person name="Liu K.W."/>
            <person name="Yoshida K."/>
            <person name="Zhang L.S."/>
            <person name="Chang S.B."/>
            <person name="Chen F."/>
            <person name="Shi Y."/>
            <person name="Su Y.Y."/>
            <person name="Zhang Y.Q."/>
            <person name="Chen L.J."/>
            <person name="Yin Y."/>
            <person name="Lin M."/>
            <person name="Huang H."/>
            <person name="Deng H."/>
            <person name="Wang Z.W."/>
            <person name="Zhu S.L."/>
            <person name="Zhao X."/>
            <person name="Deng C."/>
            <person name="Niu S.C."/>
            <person name="Huang J."/>
            <person name="Wang M."/>
            <person name="Liu G.H."/>
            <person name="Yang H.J."/>
            <person name="Xiao X.J."/>
            <person name="Hsiao Y.Y."/>
            <person name="Wu W.L."/>
            <person name="Chen Y.Y."/>
            <person name="Mitsuda N."/>
            <person name="Ohme-Takagi M."/>
            <person name="Luo Y.B."/>
            <person name="Van de Peer Y."/>
            <person name="Liu Z.J."/>
        </authorList>
    </citation>
    <scope>NUCLEOTIDE SEQUENCE [LARGE SCALE GENOMIC DNA]</scope>
    <source>
        <tissue evidence="2">The whole plant</tissue>
    </source>
</reference>